<keyword evidence="4" id="KW-0732">Signal</keyword>
<reference evidence="10" key="3">
    <citation type="submission" date="2025-09" db="UniProtKB">
        <authorList>
            <consortium name="Ensembl"/>
        </authorList>
    </citation>
    <scope>IDENTIFICATION</scope>
</reference>
<evidence type="ECO:0000256" key="6">
    <source>
        <dbReference type="ARBA" id="ARBA00023054"/>
    </source>
</evidence>
<proteinExistence type="predicted"/>
<evidence type="ECO:0000256" key="8">
    <source>
        <dbReference type="ARBA" id="ARBA00023180"/>
    </source>
</evidence>
<dbReference type="InterPro" id="IPR049883">
    <property type="entry name" value="NOTCH1_EGF-like"/>
</dbReference>
<dbReference type="FunFam" id="2.10.25.10:FF:000041">
    <property type="entry name" value="matrilin-2 isoform X1"/>
    <property type="match status" value="2"/>
</dbReference>
<keyword evidence="7" id="KW-1015">Disulfide bond</keyword>
<accession>A0A8C9SS88</accession>
<dbReference type="Ensembl" id="ENSSFOT00015080362.1">
    <property type="protein sequence ID" value="ENSSFOP00015041138.1"/>
    <property type="gene ID" value="ENSSFOG00015026308.1"/>
</dbReference>
<dbReference type="Gene3D" id="3.40.50.410">
    <property type="entry name" value="von Willebrand factor, type A domain"/>
    <property type="match status" value="2"/>
</dbReference>
<organism evidence="10 11">
    <name type="scientific">Scleropages formosus</name>
    <name type="common">Asian bonytongue</name>
    <name type="synonym">Osteoglossum formosum</name>
    <dbReference type="NCBI Taxonomy" id="113540"/>
    <lineage>
        <taxon>Eukaryota</taxon>
        <taxon>Metazoa</taxon>
        <taxon>Chordata</taxon>
        <taxon>Craniata</taxon>
        <taxon>Vertebrata</taxon>
        <taxon>Euteleostomi</taxon>
        <taxon>Actinopterygii</taxon>
        <taxon>Neopterygii</taxon>
        <taxon>Teleostei</taxon>
        <taxon>Osteoglossocephala</taxon>
        <taxon>Osteoglossomorpha</taxon>
        <taxon>Osteoglossiformes</taxon>
        <taxon>Osteoglossidae</taxon>
        <taxon>Scleropages</taxon>
    </lineage>
</organism>
<comment type="subcellular location">
    <subcellularLocation>
        <location evidence="1">Secreted</location>
    </subcellularLocation>
</comment>
<gene>
    <name evidence="10" type="primary">MATN2</name>
</gene>
<dbReference type="SMART" id="SM00179">
    <property type="entry name" value="EGF_CA"/>
    <property type="match status" value="3"/>
</dbReference>
<keyword evidence="3" id="KW-0245">EGF-like domain</keyword>
<evidence type="ECO:0000256" key="4">
    <source>
        <dbReference type="ARBA" id="ARBA00022729"/>
    </source>
</evidence>
<evidence type="ECO:0000313" key="10">
    <source>
        <dbReference type="Ensembl" id="ENSSFOP00015041138.1"/>
    </source>
</evidence>
<dbReference type="AlphaFoldDB" id="A0A8C9SS88"/>
<evidence type="ECO:0000259" key="9">
    <source>
        <dbReference type="PROSITE" id="PS50234"/>
    </source>
</evidence>
<dbReference type="GeneTree" id="ENSGT00940000158008"/>
<dbReference type="Pfam" id="PF07645">
    <property type="entry name" value="EGF_CA"/>
    <property type="match status" value="1"/>
</dbReference>
<dbReference type="InterPro" id="IPR026823">
    <property type="entry name" value="cEGF"/>
</dbReference>
<evidence type="ECO:0000256" key="5">
    <source>
        <dbReference type="ARBA" id="ARBA00022737"/>
    </source>
</evidence>
<reference evidence="10 11" key="1">
    <citation type="submission" date="2019-04" db="EMBL/GenBank/DDBJ databases">
        <authorList>
            <consortium name="Wellcome Sanger Institute Data Sharing"/>
        </authorList>
    </citation>
    <scope>NUCLEOTIDE SEQUENCE [LARGE SCALE GENOMIC DNA]</scope>
</reference>
<evidence type="ECO:0000256" key="7">
    <source>
        <dbReference type="ARBA" id="ARBA00023157"/>
    </source>
</evidence>
<feature type="domain" description="VWFA" evidence="9">
    <location>
        <begin position="22"/>
        <end position="201"/>
    </location>
</feature>
<dbReference type="InterPro" id="IPR036465">
    <property type="entry name" value="vWFA_dom_sf"/>
</dbReference>
<dbReference type="SMART" id="SM00181">
    <property type="entry name" value="EGF"/>
    <property type="match status" value="3"/>
</dbReference>
<evidence type="ECO:0000256" key="3">
    <source>
        <dbReference type="ARBA" id="ARBA00022536"/>
    </source>
</evidence>
<evidence type="ECO:0000256" key="2">
    <source>
        <dbReference type="ARBA" id="ARBA00022525"/>
    </source>
</evidence>
<dbReference type="InterPro" id="IPR002035">
    <property type="entry name" value="VWF_A"/>
</dbReference>
<reference evidence="10" key="2">
    <citation type="submission" date="2025-08" db="UniProtKB">
        <authorList>
            <consortium name="Ensembl"/>
        </authorList>
    </citation>
    <scope>IDENTIFICATION</scope>
</reference>
<feature type="domain" description="VWFA" evidence="9">
    <location>
        <begin position="324"/>
        <end position="496"/>
    </location>
</feature>
<dbReference type="SMART" id="SM00327">
    <property type="entry name" value="VWA"/>
    <property type="match status" value="2"/>
</dbReference>
<keyword evidence="2" id="KW-0964">Secreted</keyword>
<dbReference type="FunFam" id="3.40.50.410:FF:000004">
    <property type="entry name" value="collagen alpha-6(VI) chain"/>
    <property type="match status" value="2"/>
</dbReference>
<keyword evidence="5" id="KW-0677">Repeat</keyword>
<evidence type="ECO:0000313" key="11">
    <source>
        <dbReference type="Proteomes" id="UP000694397"/>
    </source>
</evidence>
<sequence>FTHLYSWVILLWKSPCRGKPMDFVFIIDSSRSVRPRDYEKVKAFIESVLQFLDVEHEATRVGLLQYGSVVQNEFSLKTFQRKEDIQRAVRDMSHLASGTMTGLAIQYAMDVAFTEAEGARPAHARVPRVAMVITDGRPQDTVDEVADRARAAGIRIYAVGVGRVDMNTLRAIGSQPHTEHVYLVANFSQMESLTAIFQAKLCAACAVVEHGCEHICVNLPGSYECRCRNGYELNEDGKSCRRIDYCDLGEHGCEHDCVSTSFICRCRRGYALNPDGKTCTSLDMCSTLDHGCEHLCVGTHDSFVCRCFEGYILEEDGSACGEMDLIFVIDGSKSLGAANFELVKRFVGAIVDFLDVSPLATQVGLLQYSTKVRAEFTLGQFSSGLAVKEAVSRVQYMGRGSMTGSALRHMVELSFSAREGARPGVSRVSIVFTDGRSQDDVSKWAAKAHAAGITMYAVGVGKAIEGELREIASEPDDMHLHYAKDFRRMDQVADKLKSRICAGGHHLGIILISSLLPVIGRTYHTVGQLTVDL</sequence>
<keyword evidence="6" id="KW-0175">Coiled coil</keyword>
<dbReference type="Proteomes" id="UP000694397">
    <property type="component" value="Chromosome 18"/>
</dbReference>
<protein>
    <submittedName>
        <fullName evidence="10">Matrilin 2</fullName>
    </submittedName>
</protein>
<dbReference type="GO" id="GO:0005509">
    <property type="term" value="F:calcium ion binding"/>
    <property type="evidence" value="ECO:0007669"/>
    <property type="project" value="InterPro"/>
</dbReference>
<dbReference type="InterPro" id="IPR001881">
    <property type="entry name" value="EGF-like_Ca-bd_dom"/>
</dbReference>
<keyword evidence="11" id="KW-1185">Reference proteome</keyword>
<dbReference type="SUPFAM" id="SSF53300">
    <property type="entry name" value="vWA-like"/>
    <property type="match status" value="2"/>
</dbReference>
<dbReference type="Gene3D" id="2.10.25.10">
    <property type="entry name" value="Laminin"/>
    <property type="match status" value="3"/>
</dbReference>
<name>A0A8C9SS88_SCLFO</name>
<dbReference type="Pfam" id="PF12662">
    <property type="entry name" value="cEGF"/>
    <property type="match status" value="1"/>
</dbReference>
<dbReference type="Pfam" id="PF00092">
    <property type="entry name" value="VWA"/>
    <property type="match status" value="2"/>
</dbReference>
<dbReference type="PROSITE" id="PS50234">
    <property type="entry name" value="VWFA"/>
    <property type="match status" value="2"/>
</dbReference>
<dbReference type="OrthoDB" id="6022609at2759"/>
<dbReference type="SUPFAM" id="SSF57184">
    <property type="entry name" value="Growth factor receptor domain"/>
    <property type="match status" value="1"/>
</dbReference>
<dbReference type="InterPro" id="IPR050525">
    <property type="entry name" value="ECM_Assembly_Org"/>
</dbReference>
<dbReference type="PANTHER" id="PTHR24020:SF35">
    <property type="entry name" value="MATRILIN-2"/>
    <property type="match status" value="1"/>
</dbReference>
<keyword evidence="8" id="KW-0325">Glycoprotein</keyword>
<dbReference type="InterPro" id="IPR000742">
    <property type="entry name" value="EGF"/>
</dbReference>
<dbReference type="GO" id="GO:0005576">
    <property type="term" value="C:extracellular region"/>
    <property type="evidence" value="ECO:0007669"/>
    <property type="project" value="UniProtKB-SubCell"/>
</dbReference>
<dbReference type="PANTHER" id="PTHR24020">
    <property type="entry name" value="COLLAGEN ALPHA"/>
    <property type="match status" value="1"/>
</dbReference>
<dbReference type="Pfam" id="PF14670">
    <property type="entry name" value="FXa_inhibition"/>
    <property type="match status" value="1"/>
</dbReference>
<dbReference type="PRINTS" id="PR00453">
    <property type="entry name" value="VWFADOMAIN"/>
</dbReference>
<dbReference type="InterPro" id="IPR009030">
    <property type="entry name" value="Growth_fac_rcpt_cys_sf"/>
</dbReference>
<evidence type="ECO:0000256" key="1">
    <source>
        <dbReference type="ARBA" id="ARBA00004613"/>
    </source>
</evidence>